<dbReference type="GO" id="GO:0004560">
    <property type="term" value="F:alpha-L-fucosidase activity"/>
    <property type="evidence" value="ECO:0007669"/>
    <property type="project" value="InterPro"/>
</dbReference>
<dbReference type="InterPro" id="IPR059177">
    <property type="entry name" value="GH29D-like_dom"/>
</dbReference>
<reference evidence="8 9" key="1">
    <citation type="journal article" date="2017" name="BMC Genomics">
        <title>Genome sequencing of 39 Akkermansia muciniphila isolates reveals its population structure, genomic and functional diverisity, and global distribution in mammalian gut microbiotas.</title>
        <authorList>
            <person name="Guo X."/>
            <person name="Li S."/>
            <person name="Zhang J."/>
            <person name="Wu F."/>
            <person name="Li X."/>
            <person name="Wu D."/>
            <person name="Zhang M."/>
            <person name="Ou Z."/>
            <person name="Jie Z."/>
            <person name="Yan Q."/>
            <person name="Li P."/>
            <person name="Yi J."/>
            <person name="Peng Y."/>
        </authorList>
    </citation>
    <scope>NUCLEOTIDE SEQUENCE [LARGE SCALE GENOMIC DNA]</scope>
    <source>
        <strain evidence="8 9">GP24</strain>
    </source>
</reference>
<dbReference type="OrthoDB" id="107551at2"/>
<dbReference type="InterPro" id="IPR000933">
    <property type="entry name" value="Glyco_hydro_29"/>
</dbReference>
<dbReference type="FunFam" id="3.20.20.80:FF:000052">
    <property type="entry name" value="Putative alpha-L-fucosidase 1"/>
    <property type="match status" value="1"/>
</dbReference>
<dbReference type="SUPFAM" id="SSF49785">
    <property type="entry name" value="Galactose-binding domain-like"/>
    <property type="match status" value="2"/>
</dbReference>
<comment type="similarity">
    <text evidence="1">Belongs to the glycosyl hydrolase 29 family.</text>
</comment>
<keyword evidence="3 6" id="KW-0732">Signal</keyword>
<dbReference type="Gene3D" id="3.20.20.80">
    <property type="entry name" value="Glycosidases"/>
    <property type="match status" value="1"/>
</dbReference>
<keyword evidence="5" id="KW-0326">Glycosidase</keyword>
<feature type="signal peptide" evidence="6">
    <location>
        <begin position="1"/>
        <end position="27"/>
    </location>
</feature>
<dbReference type="Gene3D" id="2.60.120.260">
    <property type="entry name" value="Galactose-binding domain-like"/>
    <property type="match status" value="2"/>
</dbReference>
<dbReference type="GO" id="GO:0005764">
    <property type="term" value="C:lysosome"/>
    <property type="evidence" value="ECO:0007669"/>
    <property type="project" value="TreeGrafter"/>
</dbReference>
<dbReference type="SUPFAM" id="SSF51445">
    <property type="entry name" value="(Trans)glycosidases"/>
    <property type="match status" value="1"/>
</dbReference>
<organism evidence="8 9">
    <name type="scientific">Akkermansia muciniphila</name>
    <dbReference type="NCBI Taxonomy" id="239935"/>
    <lineage>
        <taxon>Bacteria</taxon>
        <taxon>Pseudomonadati</taxon>
        <taxon>Verrucomicrobiota</taxon>
        <taxon>Verrucomicrobiia</taxon>
        <taxon>Verrucomicrobiales</taxon>
        <taxon>Akkermansiaceae</taxon>
        <taxon>Akkermansia</taxon>
    </lineage>
</organism>
<dbReference type="InterPro" id="IPR000421">
    <property type="entry name" value="FA58C"/>
</dbReference>
<evidence type="ECO:0000256" key="5">
    <source>
        <dbReference type="ARBA" id="ARBA00023295"/>
    </source>
</evidence>
<feature type="chain" id="PRO_5014795868" description="alpha-L-fucosidase" evidence="6">
    <location>
        <begin position="28"/>
        <end position="707"/>
    </location>
</feature>
<dbReference type="Proteomes" id="UP000236000">
    <property type="component" value="Unassembled WGS sequence"/>
</dbReference>
<evidence type="ECO:0000313" key="8">
    <source>
        <dbReference type="EMBL" id="PNC16838.1"/>
    </source>
</evidence>
<name>A0A2N8HAF7_9BACT</name>
<dbReference type="InterPro" id="IPR017853">
    <property type="entry name" value="GH"/>
</dbReference>
<evidence type="ECO:0000256" key="3">
    <source>
        <dbReference type="ARBA" id="ARBA00022729"/>
    </source>
</evidence>
<evidence type="ECO:0000256" key="2">
    <source>
        <dbReference type="ARBA" id="ARBA00012662"/>
    </source>
</evidence>
<dbReference type="EC" id="3.2.1.51" evidence="2"/>
<dbReference type="InterPro" id="IPR008979">
    <property type="entry name" value="Galactose-bd-like_sf"/>
</dbReference>
<dbReference type="Pfam" id="PF13290">
    <property type="entry name" value="CHB_HEX_C_1"/>
    <property type="match status" value="1"/>
</dbReference>
<comment type="caution">
    <text evidence="8">The sequence shown here is derived from an EMBL/GenBank/DDBJ whole genome shotgun (WGS) entry which is preliminary data.</text>
</comment>
<keyword evidence="4" id="KW-0378">Hydrolase</keyword>
<evidence type="ECO:0000259" key="7">
    <source>
        <dbReference type="PROSITE" id="PS50022"/>
    </source>
</evidence>
<evidence type="ECO:0000256" key="1">
    <source>
        <dbReference type="ARBA" id="ARBA00007951"/>
    </source>
</evidence>
<protein>
    <recommendedName>
        <fullName evidence="2">alpha-L-fucosidase</fullName>
        <ecNumber evidence="2">3.2.1.51</ecNumber>
    </recommendedName>
</protein>
<dbReference type="InterPro" id="IPR057739">
    <property type="entry name" value="Glyco_hydro_29_N"/>
</dbReference>
<dbReference type="PANTHER" id="PTHR10030:SF37">
    <property type="entry name" value="ALPHA-L-FUCOSIDASE-RELATED"/>
    <property type="match status" value="1"/>
</dbReference>
<feature type="domain" description="F5/8 type C" evidence="7">
    <location>
        <begin position="590"/>
        <end position="707"/>
    </location>
</feature>
<dbReference type="GO" id="GO:0016139">
    <property type="term" value="P:glycoside catabolic process"/>
    <property type="evidence" value="ECO:0007669"/>
    <property type="project" value="TreeGrafter"/>
</dbReference>
<evidence type="ECO:0000256" key="6">
    <source>
        <dbReference type="SAM" id="SignalP"/>
    </source>
</evidence>
<dbReference type="GO" id="GO:0006004">
    <property type="term" value="P:fucose metabolic process"/>
    <property type="evidence" value="ECO:0007669"/>
    <property type="project" value="TreeGrafter"/>
</dbReference>
<proteinExistence type="inferred from homology"/>
<dbReference type="AlphaFoldDB" id="A0A2N8HAF7"/>
<dbReference type="SMART" id="SM00812">
    <property type="entry name" value="Alpha_L_fucos"/>
    <property type="match status" value="1"/>
</dbReference>
<sequence>MHLMRRLNQLTPVLMGTCMLAAGLAEAGVKNGVSPLKPVPSPAQLAWHDMEMYAFIHFTINTFTGKEWGYGDEKPELFNPSDFNADEIVKTLADAGFKGVVLTCKHHDGFCLWPTKTTRHSVAASPWKQGKGDVVKEISRACKKYGVRFGIYLSPWDRNASSYGTPEYIKMYREQLKELSTGYGPVFLAWFDGANGGDGYYGGAREKRSIDRSTYYDWKKTWGELKKRQPGAVIFSDVGPGARWVGNESGYAGYPCWATYTPVPLQAGTEPAPGTVRYQLGTEGTVDGKYWIPAEVDVSIRPGWFWHEHENSRVRTPENLLKLYFDSVGRGANLNLNVPPDRRGRIHEEDKKSLAGFRALLNELYSRNFASGARADSSSSWKGHGPEQVLDRKRATYWAAAPEDKNPCLALKLPESAAFDVIRLAEPVQLGQRVRKFRVEVRENGRWSKWTEGSSIGARVLLKGRPVTADEVRVVLEESRAVPALCEVSLWKYPVILNAPAVNYDRDGRVTLASAEGVVTRYTTDGTDPGPQSAVYREPFLLPAGGTVKAVGEYRGRRSFVTAQIIPVPMRDWKVAAGERSASAPELAIDGNPSTLWHTHAAQGEIAPPQALEIDMGRPVNVAAVIYTPRKDSAKGTVDRYAVYLSADGNDWGAPAAEGEFSNIRANPVPQRIDLETPVKARYLRFVGKRVVEGSHVVVAELGVLEK</sequence>
<dbReference type="Pfam" id="PF01120">
    <property type="entry name" value="Alpha_L_fucos"/>
    <property type="match status" value="1"/>
</dbReference>
<dbReference type="PANTHER" id="PTHR10030">
    <property type="entry name" value="ALPHA-L-FUCOSIDASE"/>
    <property type="match status" value="1"/>
</dbReference>
<evidence type="ECO:0000313" key="9">
    <source>
        <dbReference type="Proteomes" id="UP000236000"/>
    </source>
</evidence>
<dbReference type="Pfam" id="PF00754">
    <property type="entry name" value="F5_F8_type_C"/>
    <property type="match status" value="2"/>
</dbReference>
<accession>A0A2N8HAF7</accession>
<evidence type="ECO:0000256" key="4">
    <source>
        <dbReference type="ARBA" id="ARBA00022801"/>
    </source>
</evidence>
<dbReference type="EMBL" id="PJKA01000013">
    <property type="protein sequence ID" value="PNC16838.1"/>
    <property type="molecule type" value="Genomic_DNA"/>
</dbReference>
<dbReference type="PROSITE" id="PS50022">
    <property type="entry name" value="FA58C_3"/>
    <property type="match status" value="1"/>
</dbReference>
<gene>
    <name evidence="8" type="ORF">CXU22_09255</name>
</gene>